<gene>
    <name evidence="1" type="ORF">Anas_05422</name>
</gene>
<dbReference type="Proteomes" id="UP000326759">
    <property type="component" value="Unassembled WGS sequence"/>
</dbReference>
<name>A0A5N5SWL4_9CRUS</name>
<reference evidence="1 2" key="1">
    <citation type="journal article" date="2019" name="PLoS Biol.">
        <title>Sex chromosomes control vertical transmission of feminizing Wolbachia symbionts in an isopod.</title>
        <authorList>
            <person name="Becking T."/>
            <person name="Chebbi M.A."/>
            <person name="Giraud I."/>
            <person name="Moumen B."/>
            <person name="Laverre T."/>
            <person name="Caubet Y."/>
            <person name="Peccoud J."/>
            <person name="Gilbert C."/>
            <person name="Cordaux R."/>
        </authorList>
    </citation>
    <scope>NUCLEOTIDE SEQUENCE [LARGE SCALE GENOMIC DNA]</scope>
    <source>
        <strain evidence="1">ANa2</strain>
        <tissue evidence="1">Whole body excluding digestive tract and cuticle</tissue>
    </source>
</reference>
<dbReference type="EMBL" id="SEYY01019387">
    <property type="protein sequence ID" value="KAB7498305.1"/>
    <property type="molecule type" value="Genomic_DNA"/>
</dbReference>
<accession>A0A5N5SWL4</accession>
<dbReference type="AlphaFoldDB" id="A0A5N5SWL4"/>
<organism evidence="1 2">
    <name type="scientific">Armadillidium nasatum</name>
    <dbReference type="NCBI Taxonomy" id="96803"/>
    <lineage>
        <taxon>Eukaryota</taxon>
        <taxon>Metazoa</taxon>
        <taxon>Ecdysozoa</taxon>
        <taxon>Arthropoda</taxon>
        <taxon>Crustacea</taxon>
        <taxon>Multicrustacea</taxon>
        <taxon>Malacostraca</taxon>
        <taxon>Eumalacostraca</taxon>
        <taxon>Peracarida</taxon>
        <taxon>Isopoda</taxon>
        <taxon>Oniscidea</taxon>
        <taxon>Crinocheta</taxon>
        <taxon>Armadillidiidae</taxon>
        <taxon>Armadillidium</taxon>
    </lineage>
</organism>
<evidence type="ECO:0000313" key="2">
    <source>
        <dbReference type="Proteomes" id="UP000326759"/>
    </source>
</evidence>
<feature type="non-terminal residue" evidence="1">
    <location>
        <position position="278"/>
    </location>
</feature>
<proteinExistence type="predicted"/>
<keyword evidence="2" id="KW-1185">Reference proteome</keyword>
<sequence>MSSEKTLYLPCKAAHSPKRLENTVAECIANMIISGSVPQEIKKSSVKSTHNCDHLCCLQLDKIILGASEHEEQQEMLKNQFKKMKCWWEENLWFGNPKSPLRALIQESISQLLDEMDYYSHCPLFRFTCQLCYTKRSGIFNQNSVDVVIKVPKSRCNTFASFVKSLGPFQVEQLLNVYMIFGNPNPLVVIIKNSPLLKSIYLRYNSCDYVISHVGKYCPKIERFVLESFLGNITVSENYLYKTFFRGKSKTQLINEDHDSCALSFPNLSEIDVGHGVK</sequence>
<protein>
    <submittedName>
        <fullName evidence="1">Uncharacterized protein</fullName>
    </submittedName>
</protein>
<dbReference type="OrthoDB" id="6343057at2759"/>
<evidence type="ECO:0000313" key="1">
    <source>
        <dbReference type="EMBL" id="KAB7498305.1"/>
    </source>
</evidence>
<comment type="caution">
    <text evidence="1">The sequence shown here is derived from an EMBL/GenBank/DDBJ whole genome shotgun (WGS) entry which is preliminary data.</text>
</comment>